<dbReference type="AlphaFoldDB" id="A0A7W6FP50"/>
<keyword evidence="5 12" id="KW-1133">Transmembrane helix</keyword>
<protein>
    <recommendedName>
        <fullName evidence="12">Fluoride-specific ion channel FluC</fullName>
    </recommendedName>
</protein>
<evidence type="ECO:0000256" key="5">
    <source>
        <dbReference type="ARBA" id="ARBA00022989"/>
    </source>
</evidence>
<feature type="binding site" evidence="12">
    <location>
        <position position="74"/>
    </location>
    <ligand>
        <name>Na(+)</name>
        <dbReference type="ChEBI" id="CHEBI:29101"/>
        <note>structural</note>
    </ligand>
</feature>
<dbReference type="GO" id="GO:0140114">
    <property type="term" value="P:cellular detoxification of fluoride"/>
    <property type="evidence" value="ECO:0007669"/>
    <property type="project" value="UniProtKB-UniRule"/>
</dbReference>
<comment type="similarity">
    <text evidence="10 12">Belongs to the fluoride channel Fluc/FEX (TC 1.A.43) family.</text>
</comment>
<evidence type="ECO:0000313" key="14">
    <source>
        <dbReference type="Proteomes" id="UP000571950"/>
    </source>
</evidence>
<evidence type="ECO:0000256" key="9">
    <source>
        <dbReference type="ARBA" id="ARBA00023303"/>
    </source>
</evidence>
<gene>
    <name evidence="12" type="primary">fluC</name>
    <name evidence="12" type="synonym">crcB</name>
    <name evidence="13" type="ORF">GGR43_000368</name>
</gene>
<dbReference type="InterPro" id="IPR003691">
    <property type="entry name" value="FluC"/>
</dbReference>
<keyword evidence="14" id="KW-1185">Reference proteome</keyword>
<feature type="transmembrane region" description="Helical" evidence="12">
    <location>
        <begin position="66"/>
        <end position="84"/>
    </location>
</feature>
<reference evidence="13 14" key="1">
    <citation type="submission" date="2020-08" db="EMBL/GenBank/DDBJ databases">
        <title>Genomic Encyclopedia of Type Strains, Phase IV (KMG-IV): sequencing the most valuable type-strain genomes for metagenomic binning, comparative biology and taxonomic classification.</title>
        <authorList>
            <person name="Goeker M."/>
        </authorList>
    </citation>
    <scope>NUCLEOTIDE SEQUENCE [LARGE SCALE GENOMIC DNA]</scope>
    <source>
        <strain evidence="13 14">DSM 26189</strain>
    </source>
</reference>
<dbReference type="NCBIfam" id="TIGR00494">
    <property type="entry name" value="crcB"/>
    <property type="match status" value="1"/>
</dbReference>
<evidence type="ECO:0000256" key="11">
    <source>
        <dbReference type="ARBA" id="ARBA00035585"/>
    </source>
</evidence>
<feature type="binding site" evidence="12">
    <location>
        <position position="77"/>
    </location>
    <ligand>
        <name>Na(+)</name>
        <dbReference type="ChEBI" id="CHEBI:29101"/>
        <note>structural</note>
    </ligand>
</feature>
<evidence type="ECO:0000256" key="2">
    <source>
        <dbReference type="ARBA" id="ARBA00022475"/>
    </source>
</evidence>
<keyword evidence="7 12" id="KW-0406">Ion transport</keyword>
<comment type="activity regulation">
    <text evidence="12">Na(+) is not transported, but it plays an essential structural role and its presence is essential for fluoride channel function.</text>
</comment>
<evidence type="ECO:0000256" key="8">
    <source>
        <dbReference type="ARBA" id="ARBA00023136"/>
    </source>
</evidence>
<organism evidence="13 14">
    <name type="scientific">Sphingobium jiangsuense</name>
    <dbReference type="NCBI Taxonomy" id="870476"/>
    <lineage>
        <taxon>Bacteria</taxon>
        <taxon>Pseudomonadati</taxon>
        <taxon>Pseudomonadota</taxon>
        <taxon>Alphaproteobacteria</taxon>
        <taxon>Sphingomonadales</taxon>
        <taxon>Sphingomonadaceae</taxon>
        <taxon>Sphingobium</taxon>
    </lineage>
</organism>
<evidence type="ECO:0000256" key="6">
    <source>
        <dbReference type="ARBA" id="ARBA00023053"/>
    </source>
</evidence>
<accession>A0A7W6FP50</accession>
<keyword evidence="9 12" id="KW-0407">Ion channel</keyword>
<keyword evidence="12" id="KW-0813">Transport</keyword>
<evidence type="ECO:0000256" key="12">
    <source>
        <dbReference type="HAMAP-Rule" id="MF_00454"/>
    </source>
</evidence>
<comment type="catalytic activity">
    <reaction evidence="11">
        <text>fluoride(in) = fluoride(out)</text>
        <dbReference type="Rhea" id="RHEA:76159"/>
        <dbReference type="ChEBI" id="CHEBI:17051"/>
    </reaction>
    <physiologicalReaction direction="left-to-right" evidence="11">
        <dbReference type="Rhea" id="RHEA:76160"/>
    </physiologicalReaction>
</comment>
<evidence type="ECO:0000256" key="7">
    <source>
        <dbReference type="ARBA" id="ARBA00023065"/>
    </source>
</evidence>
<evidence type="ECO:0000256" key="1">
    <source>
        <dbReference type="ARBA" id="ARBA00004651"/>
    </source>
</evidence>
<keyword evidence="4 12" id="KW-0812">Transmembrane</keyword>
<proteinExistence type="inferred from homology"/>
<keyword evidence="3" id="KW-0997">Cell inner membrane</keyword>
<evidence type="ECO:0000256" key="4">
    <source>
        <dbReference type="ARBA" id="ARBA00022692"/>
    </source>
</evidence>
<dbReference type="PANTHER" id="PTHR28259:SF1">
    <property type="entry name" value="FLUORIDE EXPORT PROTEIN 1-RELATED"/>
    <property type="match status" value="1"/>
</dbReference>
<comment type="subcellular location">
    <subcellularLocation>
        <location evidence="1 12">Cell membrane</location>
        <topology evidence="1 12">Multi-pass membrane protein</topology>
    </subcellularLocation>
</comment>
<keyword evidence="2 12" id="KW-1003">Cell membrane</keyword>
<feature type="transmembrane region" description="Helical" evidence="12">
    <location>
        <begin position="96"/>
        <end position="120"/>
    </location>
</feature>
<keyword evidence="12" id="KW-0479">Metal-binding</keyword>
<dbReference type="GO" id="GO:0062054">
    <property type="term" value="F:fluoride channel activity"/>
    <property type="evidence" value="ECO:0007669"/>
    <property type="project" value="UniProtKB-UniRule"/>
</dbReference>
<feature type="transmembrane region" description="Helical" evidence="12">
    <location>
        <begin position="32"/>
        <end position="54"/>
    </location>
</feature>
<keyword evidence="6 12" id="KW-0915">Sodium</keyword>
<comment type="function">
    <text evidence="12">Fluoride-specific ion channel. Important for reducing fluoride concentration in the cell, thus reducing its toxicity.</text>
</comment>
<dbReference type="HAMAP" id="MF_00454">
    <property type="entry name" value="FluC"/>
    <property type="match status" value="1"/>
</dbReference>
<keyword evidence="8 12" id="KW-0472">Membrane</keyword>
<dbReference type="NCBIfam" id="NF010791">
    <property type="entry name" value="PRK14195.1"/>
    <property type="match status" value="1"/>
</dbReference>
<evidence type="ECO:0000313" key="13">
    <source>
        <dbReference type="EMBL" id="MBB3924674.1"/>
    </source>
</evidence>
<dbReference type="EMBL" id="JACIDT010000001">
    <property type="protein sequence ID" value="MBB3924674.1"/>
    <property type="molecule type" value="Genomic_DNA"/>
</dbReference>
<sequence>MNSLLVMLGGAIGTLARYQFGRLCGHMFGTAFPYGTLGVNIIGGFLMGALAGWLARFGGGGEQLRLLIGVGVLGGFTTFSAYSLEIVLMMERGQALLAAFYAVLSVAAAVAALLAGLMLMRSVAA</sequence>
<dbReference type="RefSeq" id="WP_188070223.1">
    <property type="nucleotide sequence ID" value="NZ_BSPS01000147.1"/>
</dbReference>
<dbReference type="GO" id="GO:0046872">
    <property type="term" value="F:metal ion binding"/>
    <property type="evidence" value="ECO:0007669"/>
    <property type="project" value="UniProtKB-KW"/>
</dbReference>
<comment type="caution">
    <text evidence="13">The sequence shown here is derived from an EMBL/GenBank/DDBJ whole genome shotgun (WGS) entry which is preliminary data.</text>
</comment>
<dbReference type="Pfam" id="PF02537">
    <property type="entry name" value="CRCB"/>
    <property type="match status" value="1"/>
</dbReference>
<dbReference type="PANTHER" id="PTHR28259">
    <property type="entry name" value="FLUORIDE EXPORT PROTEIN 1-RELATED"/>
    <property type="match status" value="1"/>
</dbReference>
<dbReference type="GO" id="GO:0005886">
    <property type="term" value="C:plasma membrane"/>
    <property type="evidence" value="ECO:0007669"/>
    <property type="project" value="UniProtKB-SubCell"/>
</dbReference>
<name>A0A7W6FP50_9SPHN</name>
<evidence type="ECO:0000256" key="10">
    <source>
        <dbReference type="ARBA" id="ARBA00035120"/>
    </source>
</evidence>
<dbReference type="Proteomes" id="UP000571950">
    <property type="component" value="Unassembled WGS sequence"/>
</dbReference>
<evidence type="ECO:0000256" key="3">
    <source>
        <dbReference type="ARBA" id="ARBA00022519"/>
    </source>
</evidence>